<evidence type="ECO:0000256" key="1">
    <source>
        <dbReference type="SAM" id="SignalP"/>
    </source>
</evidence>
<dbReference type="HOGENOM" id="CLU_1037170_0_0_7"/>
<organism evidence="2 3">
    <name type="scientific">Maridesulfovibrio salexigens (strain ATCC 14822 / DSM 2638 / NCIMB 8403 / VKM B-1763)</name>
    <name type="common">Desulfovibrio salexigens</name>
    <dbReference type="NCBI Taxonomy" id="526222"/>
    <lineage>
        <taxon>Bacteria</taxon>
        <taxon>Pseudomonadati</taxon>
        <taxon>Thermodesulfobacteriota</taxon>
        <taxon>Desulfovibrionia</taxon>
        <taxon>Desulfovibrionales</taxon>
        <taxon>Desulfovibrionaceae</taxon>
        <taxon>Maridesulfovibrio</taxon>
    </lineage>
</organism>
<dbReference type="AlphaFoldDB" id="C6BZZ5"/>
<keyword evidence="3" id="KW-1185">Reference proteome</keyword>
<protein>
    <submittedName>
        <fullName evidence="2">Uncharacterized protein</fullName>
    </submittedName>
</protein>
<dbReference type="STRING" id="526222.Desal_2814"/>
<reference evidence="2 3" key="1">
    <citation type="submission" date="2009-06" db="EMBL/GenBank/DDBJ databases">
        <title>Complete sequence of Desulfovibrio salexigens DSM 2638.</title>
        <authorList>
            <consortium name="US DOE Joint Genome Institute"/>
            <person name="Lucas S."/>
            <person name="Copeland A."/>
            <person name="Lapidus A."/>
            <person name="Glavina del Rio T."/>
            <person name="Tice H."/>
            <person name="Bruce D."/>
            <person name="Goodwin L."/>
            <person name="Pitluck S."/>
            <person name="Munk A.C."/>
            <person name="Brettin T."/>
            <person name="Detter J.C."/>
            <person name="Han C."/>
            <person name="Tapia R."/>
            <person name="Larimer F."/>
            <person name="Land M."/>
            <person name="Hauser L."/>
            <person name="Kyrpides N."/>
            <person name="Anderson I."/>
            <person name="Wall J.D."/>
            <person name="Arkin A.P."/>
            <person name="Dehal P."/>
            <person name="Chivian D."/>
            <person name="Giles B."/>
            <person name="Hazen T.C."/>
        </authorList>
    </citation>
    <scope>NUCLEOTIDE SEQUENCE [LARGE SCALE GENOMIC DNA]</scope>
    <source>
        <strain evidence="3">ATCC 14822 / DSM 2638 / NCIMB 8403 / VKM B-1763</strain>
    </source>
</reference>
<keyword evidence="1" id="KW-0732">Signal</keyword>
<gene>
    <name evidence="2" type="ordered locus">Desal_2814</name>
</gene>
<dbReference type="KEGG" id="dsa:Desal_2814"/>
<dbReference type="EMBL" id="CP001649">
    <property type="protein sequence ID" value="ACS80866.1"/>
    <property type="molecule type" value="Genomic_DNA"/>
</dbReference>
<accession>C6BZZ5</accession>
<name>C6BZZ5_MARSD</name>
<sequence>MLQKSAILICCLSLCLLAACKQQPKVIVPPVPPLPVEIAKEKAPLGKREVRLDINLTRQPDKHKLRNVRSQSMPTGARISYPAGADILRFLEYDEEVITLPKMQTNRDFKIILLTRDQNPPKTIKGYSNVTYELMNSGLPGGVILLDSFFGTLEKDGTLSSTMLIPTDRSDVFKRVQAEISPRKLKFKKVIRTNVLPDSEHHYVIRFLGKKGMTILFEIRYLEGGSRPKVIHRQTVEIPLGTPVIEINGHRFKVHTATTEFIDIERLS</sequence>
<feature type="chain" id="PRO_5002962987" evidence="1">
    <location>
        <begin position="19"/>
        <end position="268"/>
    </location>
</feature>
<dbReference type="PROSITE" id="PS51257">
    <property type="entry name" value="PROKAR_LIPOPROTEIN"/>
    <property type="match status" value="1"/>
</dbReference>
<evidence type="ECO:0000313" key="2">
    <source>
        <dbReference type="EMBL" id="ACS80866.1"/>
    </source>
</evidence>
<feature type="signal peptide" evidence="1">
    <location>
        <begin position="1"/>
        <end position="18"/>
    </location>
</feature>
<dbReference type="Proteomes" id="UP000002601">
    <property type="component" value="Chromosome"/>
</dbReference>
<evidence type="ECO:0000313" key="3">
    <source>
        <dbReference type="Proteomes" id="UP000002601"/>
    </source>
</evidence>
<dbReference type="eggNOG" id="ENOG50324WZ">
    <property type="taxonomic scope" value="Bacteria"/>
</dbReference>
<proteinExistence type="predicted"/>